<reference evidence="3" key="1">
    <citation type="submission" date="2006-10" db="EMBL/GenBank/DDBJ databases">
        <authorList>
            <person name="Amadeo P."/>
            <person name="Zhao Q."/>
            <person name="Wortman J."/>
            <person name="Fraser-Liggett C."/>
            <person name="Carlton J."/>
        </authorList>
    </citation>
    <scope>NUCLEOTIDE SEQUENCE</scope>
    <source>
        <strain evidence="3">G3</strain>
    </source>
</reference>
<dbReference type="SUPFAM" id="SSF48403">
    <property type="entry name" value="Ankyrin repeat"/>
    <property type="match status" value="1"/>
</dbReference>
<gene>
    <name evidence="3" type="ORF">TVAG_202640</name>
</gene>
<dbReference type="Pfam" id="PF12796">
    <property type="entry name" value="Ank_2"/>
    <property type="match status" value="2"/>
</dbReference>
<dbReference type="InterPro" id="IPR020683">
    <property type="entry name" value="DUF3447"/>
</dbReference>
<dbReference type="AlphaFoldDB" id="A2END7"/>
<dbReference type="Proteomes" id="UP000001542">
    <property type="component" value="Unassembled WGS sequence"/>
</dbReference>
<feature type="repeat" description="ANK" evidence="1">
    <location>
        <begin position="340"/>
        <end position="372"/>
    </location>
</feature>
<dbReference type="InParanoid" id="A2END7"/>
<dbReference type="InterPro" id="IPR036770">
    <property type="entry name" value="Ankyrin_rpt-contain_sf"/>
</dbReference>
<organism evidence="3 4">
    <name type="scientific">Trichomonas vaginalis (strain ATCC PRA-98 / G3)</name>
    <dbReference type="NCBI Taxonomy" id="412133"/>
    <lineage>
        <taxon>Eukaryota</taxon>
        <taxon>Metamonada</taxon>
        <taxon>Parabasalia</taxon>
        <taxon>Trichomonadida</taxon>
        <taxon>Trichomonadidae</taxon>
        <taxon>Trichomonas</taxon>
    </lineage>
</organism>
<dbReference type="Gene3D" id="1.25.40.20">
    <property type="entry name" value="Ankyrin repeat-containing domain"/>
    <property type="match status" value="1"/>
</dbReference>
<dbReference type="PROSITE" id="PS50297">
    <property type="entry name" value="ANK_REP_REGION"/>
    <property type="match status" value="5"/>
</dbReference>
<dbReference type="SUPFAM" id="SSF140860">
    <property type="entry name" value="Pseudo ankyrin repeat-like"/>
    <property type="match status" value="1"/>
</dbReference>
<dbReference type="KEGG" id="tva:4763667"/>
<dbReference type="PROSITE" id="PS50088">
    <property type="entry name" value="ANK_REPEAT"/>
    <property type="match status" value="5"/>
</dbReference>
<feature type="domain" description="DUF3447" evidence="2">
    <location>
        <begin position="193"/>
        <end position="267"/>
    </location>
</feature>
<accession>A2END7</accession>
<reference evidence="3" key="2">
    <citation type="journal article" date="2007" name="Science">
        <title>Draft genome sequence of the sexually transmitted pathogen Trichomonas vaginalis.</title>
        <authorList>
            <person name="Carlton J.M."/>
            <person name="Hirt R.P."/>
            <person name="Silva J.C."/>
            <person name="Delcher A.L."/>
            <person name="Schatz M."/>
            <person name="Zhao Q."/>
            <person name="Wortman J.R."/>
            <person name="Bidwell S.L."/>
            <person name="Alsmark U.C.M."/>
            <person name="Besteiro S."/>
            <person name="Sicheritz-Ponten T."/>
            <person name="Noel C.J."/>
            <person name="Dacks J.B."/>
            <person name="Foster P.G."/>
            <person name="Simillion C."/>
            <person name="Van de Peer Y."/>
            <person name="Miranda-Saavedra D."/>
            <person name="Barton G.J."/>
            <person name="Westrop G.D."/>
            <person name="Mueller S."/>
            <person name="Dessi D."/>
            <person name="Fiori P.L."/>
            <person name="Ren Q."/>
            <person name="Paulsen I."/>
            <person name="Zhang H."/>
            <person name="Bastida-Corcuera F.D."/>
            <person name="Simoes-Barbosa A."/>
            <person name="Brown M.T."/>
            <person name="Hayes R.D."/>
            <person name="Mukherjee M."/>
            <person name="Okumura C.Y."/>
            <person name="Schneider R."/>
            <person name="Smith A.J."/>
            <person name="Vanacova S."/>
            <person name="Villalvazo M."/>
            <person name="Haas B.J."/>
            <person name="Pertea M."/>
            <person name="Feldblyum T.V."/>
            <person name="Utterback T.R."/>
            <person name="Shu C.L."/>
            <person name="Osoegawa K."/>
            <person name="de Jong P.J."/>
            <person name="Hrdy I."/>
            <person name="Horvathova L."/>
            <person name="Zubacova Z."/>
            <person name="Dolezal P."/>
            <person name="Malik S.B."/>
            <person name="Logsdon J.M. Jr."/>
            <person name="Henze K."/>
            <person name="Gupta A."/>
            <person name="Wang C.C."/>
            <person name="Dunne R.L."/>
            <person name="Upcroft J.A."/>
            <person name="Upcroft P."/>
            <person name="White O."/>
            <person name="Salzberg S.L."/>
            <person name="Tang P."/>
            <person name="Chiu C.-H."/>
            <person name="Lee Y.-S."/>
            <person name="Embley T.M."/>
            <person name="Coombs G.H."/>
            <person name="Mottram J.C."/>
            <person name="Tachezy J."/>
            <person name="Fraser-Liggett C.M."/>
            <person name="Johnson P.J."/>
        </authorList>
    </citation>
    <scope>NUCLEOTIDE SEQUENCE [LARGE SCALE GENOMIC DNA]</scope>
    <source>
        <strain evidence="3">G3</strain>
    </source>
</reference>
<evidence type="ECO:0000256" key="1">
    <source>
        <dbReference type="PROSITE-ProRule" id="PRU00023"/>
    </source>
</evidence>
<evidence type="ECO:0000313" key="4">
    <source>
        <dbReference type="Proteomes" id="UP000001542"/>
    </source>
</evidence>
<dbReference type="VEuPathDB" id="TrichDB:TVAG_202640"/>
<dbReference type="EMBL" id="DS113439">
    <property type="protein sequence ID" value="EAY05807.1"/>
    <property type="molecule type" value="Genomic_DNA"/>
</dbReference>
<dbReference type="PRINTS" id="PR01415">
    <property type="entry name" value="ANKYRIN"/>
</dbReference>
<dbReference type="STRING" id="5722.A2END7"/>
<name>A2END7_TRIV3</name>
<proteinExistence type="predicted"/>
<feature type="repeat" description="ANK" evidence="1">
    <location>
        <begin position="373"/>
        <end position="405"/>
    </location>
</feature>
<evidence type="ECO:0000259" key="2">
    <source>
        <dbReference type="Pfam" id="PF11929"/>
    </source>
</evidence>
<dbReference type="OrthoDB" id="194358at2759"/>
<feature type="repeat" description="ANK" evidence="1">
    <location>
        <begin position="467"/>
        <end position="499"/>
    </location>
</feature>
<dbReference type="eggNOG" id="KOG0504">
    <property type="taxonomic scope" value="Eukaryota"/>
</dbReference>
<dbReference type="VEuPathDB" id="TrichDB:TVAGG3_0490640"/>
<keyword evidence="4" id="KW-1185">Reference proteome</keyword>
<protein>
    <recommendedName>
        <fullName evidence="2">DUF3447 domain-containing protein</fullName>
    </recommendedName>
</protein>
<dbReference type="SMR" id="A2END7"/>
<dbReference type="PANTHER" id="PTHR24182">
    <property type="entry name" value="ANKYRIN REPEAT AND SOCS BOX CONTAINING 4"/>
    <property type="match status" value="1"/>
</dbReference>
<dbReference type="PANTHER" id="PTHR24182:SF13">
    <property type="entry name" value="LD18443P"/>
    <property type="match status" value="1"/>
</dbReference>
<evidence type="ECO:0000313" key="3">
    <source>
        <dbReference type="EMBL" id="EAY05807.1"/>
    </source>
</evidence>
<dbReference type="Pfam" id="PF00023">
    <property type="entry name" value="Ank"/>
    <property type="match status" value="1"/>
</dbReference>
<feature type="repeat" description="ANK" evidence="1">
    <location>
        <begin position="401"/>
        <end position="433"/>
    </location>
</feature>
<dbReference type="RefSeq" id="XP_001318030.1">
    <property type="nucleotide sequence ID" value="XM_001317995.1"/>
</dbReference>
<feature type="repeat" description="ANK" evidence="1">
    <location>
        <begin position="434"/>
        <end position="466"/>
    </location>
</feature>
<dbReference type="Pfam" id="PF11929">
    <property type="entry name" value="DUF3447"/>
    <property type="match status" value="1"/>
</dbReference>
<dbReference type="SMART" id="SM00248">
    <property type="entry name" value="ANK"/>
    <property type="match status" value="7"/>
</dbReference>
<keyword evidence="1" id="KW-0040">ANK repeat</keyword>
<dbReference type="InterPro" id="IPR002110">
    <property type="entry name" value="Ankyrin_rpt"/>
</dbReference>
<sequence length="527" mass="61131">METIDYMETMKLFKDYNDTFRSIFRLNTSNEDEINKIYINIKSNLFEKTYITPSLILGIIQNAANYNFRFFRSYWTLFKKIYDEYHPTKIEDCSWVFCYIFYKEYGLLLDKEHDFDIEDPEMIESLKAHEENTIYKAIIDDDLNSFIVFTEKEGFDENQLMYSYIYPDFELTLLDLCCYYGSVNCFKLMRSKFNSEITENCLHYSFLSGKPEIMNECLKFQTPDDECMDYVITSYNIDFVTFIMENYNIEIDPFHCENVFNLQAYFLHFFHTNDLPTCFTHSPFFYNKSLCEFLLSHGADVNQEGVDGRFVLDYACLKNIKELAEFFINNGSLLYPSDFDGLTSLHFAAMGDSKETAEMLLLHGAEIDPYDHENKTPLCYAIHDYNFETAKFLILQGADVNAEEIIHIAAVAGSVEIIELLISHGADVNAKDYLGKIPLHYAAQGNSTELLETLISNGSDINAKDDDGRTPLHDAIPSMHPHIIDFLISHGADINAVDNFNRTALQIAENTDNEEIIQLINRYINQK</sequence>